<dbReference type="Proteomes" id="UP000011546">
    <property type="component" value="Unassembled WGS sequence"/>
</dbReference>
<protein>
    <submittedName>
        <fullName evidence="1">Uncharacterized protein</fullName>
    </submittedName>
</protein>
<reference evidence="1 2" key="1">
    <citation type="journal article" date="2014" name="PLoS Genet.">
        <title>Phylogenetically driven sequencing of extremely halophilic archaea reveals strategies for static and dynamic osmo-response.</title>
        <authorList>
            <person name="Becker E.A."/>
            <person name="Seitzer P.M."/>
            <person name="Tritt A."/>
            <person name="Larsen D."/>
            <person name="Krusor M."/>
            <person name="Yao A.I."/>
            <person name="Wu D."/>
            <person name="Madern D."/>
            <person name="Eisen J.A."/>
            <person name="Darling A.E."/>
            <person name="Facciotti M.T."/>
        </authorList>
    </citation>
    <scope>NUCLEOTIDE SEQUENCE [LARGE SCALE GENOMIC DNA]</scope>
    <source>
        <strain evidence="1 2">JCM 14978</strain>
    </source>
</reference>
<organism evidence="1 2">
    <name type="scientific">Halorubrum kocurii JCM 14978</name>
    <dbReference type="NCBI Taxonomy" id="1230456"/>
    <lineage>
        <taxon>Archaea</taxon>
        <taxon>Methanobacteriati</taxon>
        <taxon>Methanobacteriota</taxon>
        <taxon>Stenosarchaea group</taxon>
        <taxon>Halobacteria</taxon>
        <taxon>Halobacteriales</taxon>
        <taxon>Haloferacaceae</taxon>
        <taxon>Halorubrum</taxon>
    </lineage>
</organism>
<evidence type="ECO:0000313" key="2">
    <source>
        <dbReference type="Proteomes" id="UP000011546"/>
    </source>
</evidence>
<gene>
    <name evidence="1" type="ORF">C468_16974</name>
</gene>
<evidence type="ECO:0000313" key="1">
    <source>
        <dbReference type="EMBL" id="EMA56984.1"/>
    </source>
</evidence>
<keyword evidence="2" id="KW-1185">Reference proteome</keyword>
<name>M0NIS4_9EURY</name>
<comment type="caution">
    <text evidence="1">The sequence shown here is derived from an EMBL/GenBank/DDBJ whole genome shotgun (WGS) entry which is preliminary data.</text>
</comment>
<sequence>MELDDLVLARFDIGEGIGASNIVYRRFTSILRESNNAKECCVVFNTEVCFNCTEVPVNSDEPFSSSRGTSTFSRCLFRQGNCATAGVGQFSGEIVSTATSNYIVPAESQRAFFRRDLKGIKDEFVGVRVGVDNGVIARVINNCGLTRVKLTVGQHTDVAQDRIVVTVVYNVQRVEVGRPVTVVVGERATERNVILEAGCCRVSREVEVDARSYEHCGGARSTVSVKVTVINLNSVLITRAEPIDITSRVSRERERTVSVRRARGNFHRVTVPIRCRHSVVCFDTIRVIFGGNTDLLNLILEHLIWLRTDSNVNNF</sequence>
<proteinExistence type="predicted"/>
<dbReference type="AlphaFoldDB" id="M0NIS4"/>
<dbReference type="EMBL" id="AOJH01000104">
    <property type="protein sequence ID" value="EMA56984.1"/>
    <property type="molecule type" value="Genomic_DNA"/>
</dbReference>
<accession>M0NIS4</accession>